<dbReference type="AlphaFoldDB" id="A0AAX6EJE3"/>
<feature type="region of interest" description="Disordered" evidence="1">
    <location>
        <begin position="43"/>
        <end position="79"/>
    </location>
</feature>
<accession>A0AAX6EJE3</accession>
<reference evidence="2" key="2">
    <citation type="submission" date="2023-04" db="EMBL/GenBank/DDBJ databases">
        <authorList>
            <person name="Bruccoleri R.E."/>
            <person name="Oakeley E.J."/>
            <person name="Faust A.-M."/>
            <person name="Dessus-Babus S."/>
            <person name="Altorfer M."/>
            <person name="Burckhardt D."/>
            <person name="Oertli M."/>
            <person name="Naumann U."/>
            <person name="Petersen F."/>
            <person name="Wong J."/>
        </authorList>
    </citation>
    <scope>NUCLEOTIDE SEQUENCE</scope>
    <source>
        <strain evidence="2">GSM-AAB239-AS_SAM_17_03QT</strain>
        <tissue evidence="2">Leaf</tissue>
    </source>
</reference>
<name>A0AAX6EJE3_IRIPA</name>
<protein>
    <submittedName>
        <fullName evidence="2">Uncharacterized protein</fullName>
    </submittedName>
</protein>
<organism evidence="2 3">
    <name type="scientific">Iris pallida</name>
    <name type="common">Sweet iris</name>
    <dbReference type="NCBI Taxonomy" id="29817"/>
    <lineage>
        <taxon>Eukaryota</taxon>
        <taxon>Viridiplantae</taxon>
        <taxon>Streptophyta</taxon>
        <taxon>Embryophyta</taxon>
        <taxon>Tracheophyta</taxon>
        <taxon>Spermatophyta</taxon>
        <taxon>Magnoliopsida</taxon>
        <taxon>Liliopsida</taxon>
        <taxon>Asparagales</taxon>
        <taxon>Iridaceae</taxon>
        <taxon>Iridoideae</taxon>
        <taxon>Irideae</taxon>
        <taxon>Iris</taxon>
    </lineage>
</organism>
<dbReference type="Proteomes" id="UP001140949">
    <property type="component" value="Unassembled WGS sequence"/>
</dbReference>
<keyword evidence="3" id="KW-1185">Reference proteome</keyword>
<proteinExistence type="predicted"/>
<evidence type="ECO:0000313" key="3">
    <source>
        <dbReference type="Proteomes" id="UP001140949"/>
    </source>
</evidence>
<gene>
    <name evidence="2" type="ORF">M6B38_185600</name>
</gene>
<evidence type="ECO:0000256" key="1">
    <source>
        <dbReference type="SAM" id="MobiDB-lite"/>
    </source>
</evidence>
<sequence length="79" mass="8634">MARSRQSSSRRRAVSDLDTAGHFVVGVDSGVVMVKGPGTLVEPRQSERWRTAALGRGSVKSSSDREERERGIGDVTYQN</sequence>
<evidence type="ECO:0000313" key="2">
    <source>
        <dbReference type="EMBL" id="KAJ6804160.1"/>
    </source>
</evidence>
<feature type="compositionally biased region" description="Basic and acidic residues" evidence="1">
    <location>
        <begin position="62"/>
        <end position="72"/>
    </location>
</feature>
<comment type="caution">
    <text evidence="2">The sequence shown here is derived from an EMBL/GenBank/DDBJ whole genome shotgun (WGS) entry which is preliminary data.</text>
</comment>
<reference evidence="2" key="1">
    <citation type="journal article" date="2023" name="GigaByte">
        <title>Genome assembly of the bearded iris, Iris pallida Lam.</title>
        <authorList>
            <person name="Bruccoleri R.E."/>
            <person name="Oakeley E.J."/>
            <person name="Faust A.M.E."/>
            <person name="Altorfer M."/>
            <person name="Dessus-Babus S."/>
            <person name="Burckhardt D."/>
            <person name="Oertli M."/>
            <person name="Naumann U."/>
            <person name="Petersen F."/>
            <person name="Wong J."/>
        </authorList>
    </citation>
    <scope>NUCLEOTIDE SEQUENCE</scope>
    <source>
        <strain evidence="2">GSM-AAB239-AS_SAM_17_03QT</strain>
    </source>
</reference>
<dbReference type="EMBL" id="JANAVB010036019">
    <property type="protein sequence ID" value="KAJ6804160.1"/>
    <property type="molecule type" value="Genomic_DNA"/>
</dbReference>